<evidence type="ECO:0000256" key="1">
    <source>
        <dbReference type="SAM" id="MobiDB-lite"/>
    </source>
</evidence>
<sequence>MRSPDDLRKRLLTKTLPPPPTTLPESTTPNPLRQIPSTAPENYAKQKSLPPKPLPEAPDSQDLDPWTLCLWILGFAAWFLGIVVLLPVITERDAMPGFNRWLRRLISWGVSRVWWMKDET</sequence>
<organism evidence="3 4">
    <name type="scientific">Clohesyomyces aquaticus</name>
    <dbReference type="NCBI Taxonomy" id="1231657"/>
    <lineage>
        <taxon>Eukaryota</taxon>
        <taxon>Fungi</taxon>
        <taxon>Dikarya</taxon>
        <taxon>Ascomycota</taxon>
        <taxon>Pezizomycotina</taxon>
        <taxon>Dothideomycetes</taxon>
        <taxon>Pleosporomycetidae</taxon>
        <taxon>Pleosporales</taxon>
        <taxon>Lindgomycetaceae</taxon>
        <taxon>Clohesyomyces</taxon>
    </lineage>
</organism>
<feature type="compositionally biased region" description="Low complexity" evidence="1">
    <location>
        <begin position="23"/>
        <end position="32"/>
    </location>
</feature>
<dbReference type="Proteomes" id="UP000193144">
    <property type="component" value="Unassembled WGS sequence"/>
</dbReference>
<evidence type="ECO:0000313" key="4">
    <source>
        <dbReference type="Proteomes" id="UP000193144"/>
    </source>
</evidence>
<accession>A0A1Y1ZYX9</accession>
<keyword evidence="2" id="KW-0472">Membrane</keyword>
<dbReference type="EMBL" id="MCFA01000025">
    <property type="protein sequence ID" value="ORY15452.1"/>
    <property type="molecule type" value="Genomic_DNA"/>
</dbReference>
<proteinExistence type="predicted"/>
<feature type="region of interest" description="Disordered" evidence="1">
    <location>
        <begin position="1"/>
        <end position="59"/>
    </location>
</feature>
<keyword evidence="2" id="KW-1133">Transmembrane helix</keyword>
<evidence type="ECO:0000313" key="3">
    <source>
        <dbReference type="EMBL" id="ORY15452.1"/>
    </source>
</evidence>
<evidence type="ECO:0000256" key="2">
    <source>
        <dbReference type="SAM" id="Phobius"/>
    </source>
</evidence>
<feature type="transmembrane region" description="Helical" evidence="2">
    <location>
        <begin position="68"/>
        <end position="89"/>
    </location>
</feature>
<reference evidence="3 4" key="1">
    <citation type="submission" date="2016-07" db="EMBL/GenBank/DDBJ databases">
        <title>Pervasive Adenine N6-methylation of Active Genes in Fungi.</title>
        <authorList>
            <consortium name="DOE Joint Genome Institute"/>
            <person name="Mondo S.J."/>
            <person name="Dannebaum R.O."/>
            <person name="Kuo R.C."/>
            <person name="Labutti K."/>
            <person name="Haridas S."/>
            <person name="Kuo A."/>
            <person name="Salamov A."/>
            <person name="Ahrendt S.R."/>
            <person name="Lipzen A."/>
            <person name="Sullivan W."/>
            <person name="Andreopoulos W.B."/>
            <person name="Clum A."/>
            <person name="Lindquist E."/>
            <person name="Daum C."/>
            <person name="Ramamoorthy G.K."/>
            <person name="Gryganskyi A."/>
            <person name="Culley D."/>
            <person name="Magnuson J.K."/>
            <person name="James T.Y."/>
            <person name="O'Malley M.A."/>
            <person name="Stajich J.E."/>
            <person name="Spatafora J.W."/>
            <person name="Visel A."/>
            <person name="Grigoriev I.V."/>
        </authorList>
    </citation>
    <scope>NUCLEOTIDE SEQUENCE [LARGE SCALE GENOMIC DNA]</scope>
    <source>
        <strain evidence="3 4">CBS 115471</strain>
    </source>
</reference>
<dbReference type="OrthoDB" id="3798501at2759"/>
<comment type="caution">
    <text evidence="3">The sequence shown here is derived from an EMBL/GenBank/DDBJ whole genome shotgun (WGS) entry which is preliminary data.</text>
</comment>
<gene>
    <name evidence="3" type="ORF">BCR34DRAFT_598433</name>
</gene>
<name>A0A1Y1ZYX9_9PLEO</name>
<protein>
    <submittedName>
        <fullName evidence="3">Uncharacterized protein</fullName>
    </submittedName>
</protein>
<keyword evidence="4" id="KW-1185">Reference proteome</keyword>
<keyword evidence="2" id="KW-0812">Transmembrane</keyword>
<dbReference type="AlphaFoldDB" id="A0A1Y1ZYX9"/>